<dbReference type="CDD" id="cd18809">
    <property type="entry name" value="SF1_C_RecD"/>
    <property type="match status" value="1"/>
</dbReference>
<feature type="compositionally biased region" description="Basic and acidic residues" evidence="1">
    <location>
        <begin position="97"/>
        <end position="119"/>
    </location>
</feature>
<keyword evidence="3" id="KW-0614">Plasmid</keyword>
<dbReference type="AlphaFoldDB" id="A0AB33AIH7"/>
<dbReference type="Gene3D" id="2.30.30.940">
    <property type="match status" value="1"/>
</dbReference>
<dbReference type="Pfam" id="PF13604">
    <property type="entry name" value="AAA_30"/>
    <property type="match status" value="1"/>
</dbReference>
<feature type="region of interest" description="Disordered" evidence="1">
    <location>
        <begin position="94"/>
        <end position="124"/>
    </location>
</feature>
<sequence length="966" mass="107871">MLTVARLKRWGISYYNRTAQDAIDHMKDRQKANGGLGDYYSEKDTRVPQWMVTGDVAAVSDLVGVPVGELQGGVADPEVVARWCDDGMAPNGLMGRKFNDKPDELWDENGTRRKDEHGNDLQPRASVHALDLTVAAPKSVSLMRAMHQDPTTEKIFNAAHNIAMQKQFDYIGKHAGWTRVYNKLTGKVELEHLPGLVGVAYQHETSREGDPHLHTHLIVPMRQARADGKLVTIDTKSLYHEAKAAGMIYQAVLRRELARYGFEWEHVGEHNGMAELAGVTKETIKAYSKRATRLRQWATEQLKVMEDSPTARQLAAAQRATRPQKPESLSWEALKEQWRNDPRGFKLDRAAWDKARTEREAEERKNRRRGGIDRRKLADMAAHIPKADFTRADMVELMAAHWSINGDGDVLEEIENAVDQVALRRTKPREAHNREGNEKYTIDLIVAEEHSIFEMVDREDPRAAITMKDHELEGLGEDQATAISEIARSPQLVQVMQAPAGAGKTHSLKALRQGAHRFNKDVYVLADTGQAVDNAIHDQAADHGYTVAKALGLIEEHELKFTHKSVVLLDEASMVGTADLHKLISALTAASAKLVMVGDQYQLAPVLARGGMFAQLTADLPWAQQLKEVWRFKDDKEKKASLQVRNGKDQKLKDAVHWYRNNDRLAIGDPVAMAEDVYTAYLADRQARKDSLIICDTREMADSLNRRIHTAMRGGAPAVKVARDQSVSVGDLILTRNSDVSIDVELPDGAKADQVRNGNRWTVVGIDTDRGLLHAVRGGNDIESGDGARATFTREYAEKHITLGYATTVHSAQGITVDSCHSLMGVRATRSLAYVAMTRGRWSNKAYMYEKFQGELDHEHTSPTGTDDIHIMRRGSSRSAAAAFYTLLVTNDDWPTTMHAAAAKTEPEQLPARFASLVREHAERVQARKERYAQWRSVNRGSERGRTRGTIERGHGQAHDDAGIDL</sequence>
<evidence type="ECO:0000259" key="2">
    <source>
        <dbReference type="Pfam" id="PF08751"/>
    </source>
</evidence>
<dbReference type="EMBL" id="CP004376">
    <property type="protein sequence ID" value="AGM31750.1"/>
    <property type="molecule type" value="Genomic_DNA"/>
</dbReference>
<accession>A0AB33AIH7</accession>
<organism evidence="3 4">
    <name type="scientific">Mycobacteroides abscessus subsp. bolletii 50594</name>
    <dbReference type="NCBI Taxonomy" id="1303024"/>
    <lineage>
        <taxon>Bacteria</taxon>
        <taxon>Bacillati</taxon>
        <taxon>Actinomycetota</taxon>
        <taxon>Actinomycetes</taxon>
        <taxon>Mycobacteriales</taxon>
        <taxon>Mycobacteriaceae</taxon>
        <taxon>Mycobacteroides</taxon>
        <taxon>Mycobacteroides abscessus</taxon>
    </lineage>
</organism>
<name>A0AB33AIH7_9MYCO</name>
<evidence type="ECO:0000313" key="3">
    <source>
        <dbReference type="EMBL" id="AGM31750.1"/>
    </source>
</evidence>
<evidence type="ECO:0000313" key="4">
    <source>
        <dbReference type="Proteomes" id="UP000013961"/>
    </source>
</evidence>
<proteinExistence type="predicted"/>
<feature type="domain" description="TrwC relaxase" evidence="2">
    <location>
        <begin position="14"/>
        <end position="341"/>
    </location>
</feature>
<dbReference type="SUPFAM" id="SSF55464">
    <property type="entry name" value="Origin of replication-binding domain, RBD-like"/>
    <property type="match status" value="1"/>
</dbReference>
<dbReference type="KEGG" id="mabb:MASS_2p0039"/>
<evidence type="ECO:0000256" key="1">
    <source>
        <dbReference type="SAM" id="MobiDB-lite"/>
    </source>
</evidence>
<feature type="region of interest" description="Disordered" evidence="1">
    <location>
        <begin position="939"/>
        <end position="966"/>
    </location>
</feature>
<dbReference type="Gene3D" id="3.40.50.300">
    <property type="entry name" value="P-loop containing nucleotide triphosphate hydrolases"/>
    <property type="match status" value="2"/>
</dbReference>
<dbReference type="InterPro" id="IPR027417">
    <property type="entry name" value="P-loop_NTPase"/>
</dbReference>
<reference evidence="3 4" key="1">
    <citation type="journal article" date="2013" name="Genome Announc.">
        <title>Complete Genome Sequence of Mycobacterium massiliense Clinical Strain Asan 50594, Belonging to the Type II Genotype.</title>
        <authorList>
            <person name="Kim B.J."/>
            <person name="Kim B.R."/>
            <person name="Hong S.H."/>
            <person name="Seok S.H."/>
            <person name="Kook Y.H."/>
            <person name="Kim B.J."/>
        </authorList>
    </citation>
    <scope>NUCLEOTIDE SEQUENCE [LARGE SCALE GENOMIC DNA]</scope>
    <source>
        <strain evidence="3 4">50594</strain>
    </source>
</reference>
<dbReference type="InterPro" id="IPR014862">
    <property type="entry name" value="TrwC"/>
</dbReference>
<protein>
    <submittedName>
        <fullName evidence="3">TrwC relaxase</fullName>
    </submittedName>
</protein>
<feature type="compositionally biased region" description="Basic and acidic residues" evidence="1">
    <location>
        <begin position="941"/>
        <end position="966"/>
    </location>
</feature>
<dbReference type="Proteomes" id="UP000013961">
    <property type="component" value="Plasmid 2"/>
</dbReference>
<dbReference type="SUPFAM" id="SSF52540">
    <property type="entry name" value="P-loop containing nucleoside triphosphate hydrolases"/>
    <property type="match status" value="2"/>
</dbReference>
<gene>
    <name evidence="3" type="ORF">MASS_2p0039</name>
</gene>
<dbReference type="RefSeq" id="WP_016341454.1">
    <property type="nucleotide sequence ID" value="NC_021279.1"/>
</dbReference>
<dbReference type="NCBIfam" id="NF041492">
    <property type="entry name" value="MobF"/>
    <property type="match status" value="1"/>
</dbReference>
<dbReference type="Pfam" id="PF08751">
    <property type="entry name" value="TrwC"/>
    <property type="match status" value="1"/>
</dbReference>
<geneLocation type="plasmid" evidence="3 4">
    <name>2</name>
</geneLocation>